<feature type="binding site" evidence="9">
    <location>
        <position position="80"/>
    </location>
    <ligand>
        <name>a divalent metal cation</name>
        <dbReference type="ChEBI" id="CHEBI:60240"/>
    </ligand>
</feature>
<dbReference type="InterPro" id="IPR012337">
    <property type="entry name" value="RNaseH-like_sf"/>
</dbReference>
<evidence type="ECO:0000256" key="2">
    <source>
        <dbReference type="ARBA" id="ARBA00004065"/>
    </source>
</evidence>
<comment type="function">
    <text evidence="2 10">Endonuclease that specifically degrades the RNA of RNA-DNA hybrids.</text>
</comment>
<dbReference type="PANTHER" id="PTHR10954">
    <property type="entry name" value="RIBONUCLEASE H2 SUBUNIT A"/>
    <property type="match status" value="1"/>
</dbReference>
<comment type="catalytic activity">
    <reaction evidence="1 9 10">
        <text>Endonucleolytic cleavage to 5'-phosphomonoester.</text>
        <dbReference type="EC" id="3.1.26.4"/>
    </reaction>
</comment>
<evidence type="ECO:0000259" key="11">
    <source>
        <dbReference type="PROSITE" id="PS51975"/>
    </source>
</evidence>
<dbReference type="AlphaFoldDB" id="A0A939C6W5"/>
<proteinExistence type="inferred from homology"/>
<dbReference type="EC" id="3.1.26.4" evidence="10"/>
<evidence type="ECO:0000313" key="12">
    <source>
        <dbReference type="EMBL" id="MBN2067908.1"/>
    </source>
</evidence>
<keyword evidence="5 9" id="KW-0540">Nuclease</keyword>
<dbReference type="GO" id="GO:0006298">
    <property type="term" value="P:mismatch repair"/>
    <property type="evidence" value="ECO:0007669"/>
    <property type="project" value="TreeGrafter"/>
</dbReference>
<accession>A0A939C6W5</accession>
<evidence type="ECO:0000256" key="4">
    <source>
        <dbReference type="ARBA" id="ARBA00022490"/>
    </source>
</evidence>
<protein>
    <recommendedName>
        <fullName evidence="10">Ribonuclease</fullName>
        <ecNumber evidence="10">3.1.26.4</ecNumber>
    </recommendedName>
</protein>
<keyword evidence="8 9" id="KW-0378">Hydrolase</keyword>
<dbReference type="Gene3D" id="3.30.310.10">
    <property type="entry name" value="TATA-Binding Protein"/>
    <property type="match status" value="1"/>
</dbReference>
<reference evidence="12" key="1">
    <citation type="submission" date="2021-01" db="EMBL/GenBank/DDBJ databases">
        <title>Active Sulfur Cycling in an Early Earth Analoge.</title>
        <authorList>
            <person name="Hahn C.R."/>
            <person name="Youssef N.H."/>
            <person name="Elshahed M."/>
        </authorList>
    </citation>
    <scope>NUCLEOTIDE SEQUENCE</scope>
    <source>
        <strain evidence="12">Zod_Metabat.1151</strain>
    </source>
</reference>
<evidence type="ECO:0000256" key="8">
    <source>
        <dbReference type="ARBA" id="ARBA00022801"/>
    </source>
</evidence>
<dbReference type="PROSITE" id="PS51975">
    <property type="entry name" value="RNASE_H_2"/>
    <property type="match status" value="1"/>
</dbReference>
<evidence type="ECO:0000256" key="3">
    <source>
        <dbReference type="ARBA" id="ARBA00004496"/>
    </source>
</evidence>
<evidence type="ECO:0000313" key="13">
    <source>
        <dbReference type="Proteomes" id="UP000809243"/>
    </source>
</evidence>
<dbReference type="GO" id="GO:0003723">
    <property type="term" value="F:RNA binding"/>
    <property type="evidence" value="ECO:0007669"/>
    <property type="project" value="UniProtKB-UniRule"/>
</dbReference>
<dbReference type="InterPro" id="IPR012295">
    <property type="entry name" value="TBP_dom_sf"/>
</dbReference>
<dbReference type="GO" id="GO:0043137">
    <property type="term" value="P:DNA replication, removal of RNA primer"/>
    <property type="evidence" value="ECO:0007669"/>
    <property type="project" value="TreeGrafter"/>
</dbReference>
<dbReference type="Proteomes" id="UP000809243">
    <property type="component" value="Unassembled WGS sequence"/>
</dbReference>
<keyword evidence="6 9" id="KW-0479">Metal-binding</keyword>
<dbReference type="InterPro" id="IPR001352">
    <property type="entry name" value="RNase_HII/HIII"/>
</dbReference>
<feature type="binding site" evidence="9">
    <location>
        <position position="176"/>
    </location>
    <ligand>
        <name>a divalent metal cation</name>
        <dbReference type="ChEBI" id="CHEBI:60240"/>
    </ligand>
</feature>
<name>A0A939C6W5_9ARCH</name>
<dbReference type="GO" id="GO:0046872">
    <property type="term" value="F:metal ion binding"/>
    <property type="evidence" value="ECO:0007669"/>
    <property type="project" value="UniProtKB-KW"/>
</dbReference>
<dbReference type="Pfam" id="PF01351">
    <property type="entry name" value="RNase_HII"/>
    <property type="match status" value="1"/>
</dbReference>
<dbReference type="SUPFAM" id="SSF53098">
    <property type="entry name" value="Ribonuclease H-like"/>
    <property type="match status" value="1"/>
</dbReference>
<dbReference type="PANTHER" id="PTHR10954:SF23">
    <property type="entry name" value="RIBONUCLEASE"/>
    <property type="match status" value="1"/>
</dbReference>
<gene>
    <name evidence="12" type="ORF">JW744_05560</name>
</gene>
<dbReference type="InterPro" id="IPR024567">
    <property type="entry name" value="RNase_HII/HIII_dom"/>
</dbReference>
<evidence type="ECO:0000256" key="1">
    <source>
        <dbReference type="ARBA" id="ARBA00000077"/>
    </source>
</evidence>
<dbReference type="GO" id="GO:0004523">
    <property type="term" value="F:RNA-DNA hybrid ribonuclease activity"/>
    <property type="evidence" value="ECO:0007669"/>
    <property type="project" value="UniProtKB-UniRule"/>
</dbReference>
<evidence type="ECO:0000256" key="9">
    <source>
        <dbReference type="PROSITE-ProRule" id="PRU01319"/>
    </source>
</evidence>
<dbReference type="EMBL" id="JAFGDB010000099">
    <property type="protein sequence ID" value="MBN2067908.1"/>
    <property type="molecule type" value="Genomic_DNA"/>
</dbReference>
<feature type="binding site" evidence="9">
    <location>
        <position position="81"/>
    </location>
    <ligand>
        <name>a divalent metal cation</name>
        <dbReference type="ChEBI" id="CHEBI:60240"/>
    </ligand>
</feature>
<organism evidence="12 13">
    <name type="scientific">Candidatus Iainarchaeum sp</name>
    <dbReference type="NCBI Taxonomy" id="3101447"/>
    <lineage>
        <taxon>Archaea</taxon>
        <taxon>Candidatus Iainarchaeota</taxon>
        <taxon>Candidatus Iainarchaeia</taxon>
        <taxon>Candidatus Iainarchaeales</taxon>
        <taxon>Candidatus Iainarchaeaceae</taxon>
        <taxon>Candidatus Iainarchaeum</taxon>
    </lineage>
</organism>
<keyword evidence="7 9" id="KW-0255">Endonuclease</keyword>
<evidence type="ECO:0000256" key="7">
    <source>
        <dbReference type="ARBA" id="ARBA00022759"/>
    </source>
</evidence>
<comment type="subcellular location">
    <subcellularLocation>
        <location evidence="3">Cytoplasm</location>
    </subcellularLocation>
</comment>
<sequence length="225" mass="24657">MQAMLNFSLEEKAKVLAFLEKFPAKETKTRFEEFRCRVGESTVTLYSTGKLVVQGRDSEKAKEKILKGVGLESELILGIDEAGRGEAFGALVVAAVLADSTKMRELRDSKKVKGIEAKRRLVEKNALATAVYVVEACEIDSLRENGTNLNKIQARAINSLVESFSGRKEGFRVLVDGSPLEGARKGIEFIVKGDDKNAVIGAASVLAKSERERHGKGIRKSWKKG</sequence>
<dbReference type="InterPro" id="IPR036397">
    <property type="entry name" value="RNaseH_sf"/>
</dbReference>
<keyword evidence="4" id="KW-0963">Cytoplasm</keyword>
<dbReference type="GO" id="GO:0032299">
    <property type="term" value="C:ribonuclease H2 complex"/>
    <property type="evidence" value="ECO:0007669"/>
    <property type="project" value="TreeGrafter"/>
</dbReference>
<feature type="domain" description="RNase H type-2" evidence="11">
    <location>
        <begin position="74"/>
        <end position="225"/>
    </location>
</feature>
<evidence type="ECO:0000256" key="6">
    <source>
        <dbReference type="ARBA" id="ARBA00022723"/>
    </source>
</evidence>
<comment type="similarity">
    <text evidence="10">Belongs to the RNase HII family.</text>
</comment>
<evidence type="ECO:0000256" key="10">
    <source>
        <dbReference type="RuleBase" id="RU003515"/>
    </source>
</evidence>
<comment type="caution">
    <text evidence="12">The sequence shown here is derived from an EMBL/GenBank/DDBJ whole genome shotgun (WGS) entry which is preliminary data.</text>
</comment>
<dbReference type="GO" id="GO:0005737">
    <property type="term" value="C:cytoplasm"/>
    <property type="evidence" value="ECO:0007669"/>
    <property type="project" value="UniProtKB-SubCell"/>
</dbReference>
<evidence type="ECO:0000256" key="5">
    <source>
        <dbReference type="ARBA" id="ARBA00022722"/>
    </source>
</evidence>
<dbReference type="Gene3D" id="3.30.420.10">
    <property type="entry name" value="Ribonuclease H-like superfamily/Ribonuclease H"/>
    <property type="match status" value="1"/>
</dbReference>
<comment type="cofactor">
    <cofactor evidence="9">
        <name>Mn(2+)</name>
        <dbReference type="ChEBI" id="CHEBI:29035"/>
    </cofactor>
    <cofactor evidence="9">
        <name>Mg(2+)</name>
        <dbReference type="ChEBI" id="CHEBI:18420"/>
    </cofactor>
    <text evidence="9">Manganese or magnesium. Binds 1 divalent metal ion per monomer in the absence of substrate. May bind a second metal ion after substrate binding.</text>
</comment>